<sequence length="298" mass="31181">MAAITASMVAELRAKTDAPMMECKKALTEADGDMAKAEEVLRVKLGNKATKAATRIAAEGIVGVDISADGKLGSIIEVNCETDFVAKNDDFLALVKGCAQLVSGKNPADVAALSALPMGEGTVESTRTALVGKIGENMSIRRFVRVEAKGKLVSYIHGGAKIGVLLDLVGGDEQLGKDIAMHIAASKPKALDASGVSQELIDTERRVAIEKARADNKPEAMLEKIADGTVQKFLKEVTLLAQVFVKAEDGKQTIEQLLKAKGASIAGFTLYIVGEGIEKKVSDFAAEVAAQAAAAAQK</sequence>
<dbReference type="SUPFAM" id="SSF54713">
    <property type="entry name" value="Elongation factor Ts (EF-Ts), dimerisation domain"/>
    <property type="match status" value="2"/>
</dbReference>
<evidence type="ECO:0000313" key="10">
    <source>
        <dbReference type="EMBL" id="QRJ62707.1"/>
    </source>
</evidence>
<dbReference type="CDD" id="cd14275">
    <property type="entry name" value="UBA_EF-Ts"/>
    <property type="match status" value="1"/>
</dbReference>
<dbReference type="NCBIfam" id="TIGR00116">
    <property type="entry name" value="tsf"/>
    <property type="match status" value="1"/>
</dbReference>
<comment type="similarity">
    <text evidence="1 6 7">Belongs to the EF-Ts family.</text>
</comment>
<dbReference type="GO" id="GO:0003746">
    <property type="term" value="F:translation elongation factor activity"/>
    <property type="evidence" value="ECO:0007669"/>
    <property type="project" value="UniProtKB-UniRule"/>
</dbReference>
<dbReference type="Gene3D" id="1.10.286.20">
    <property type="match status" value="1"/>
</dbReference>
<dbReference type="HAMAP" id="MF_00050">
    <property type="entry name" value="EF_Ts"/>
    <property type="match status" value="1"/>
</dbReference>
<dbReference type="KEGG" id="ares:IWH25_13120"/>
<dbReference type="PANTHER" id="PTHR11741">
    <property type="entry name" value="ELONGATION FACTOR TS"/>
    <property type="match status" value="1"/>
</dbReference>
<comment type="subcellular location">
    <subcellularLocation>
        <location evidence="6 8">Cytoplasm</location>
    </subcellularLocation>
</comment>
<dbReference type="GO" id="GO:0005737">
    <property type="term" value="C:cytoplasm"/>
    <property type="evidence" value="ECO:0007669"/>
    <property type="project" value="UniProtKB-SubCell"/>
</dbReference>
<gene>
    <name evidence="6" type="primary">tsf</name>
    <name evidence="10" type="ORF">IWH25_13120</name>
</gene>
<evidence type="ECO:0000259" key="9">
    <source>
        <dbReference type="Pfam" id="PF00889"/>
    </source>
</evidence>
<evidence type="ECO:0000313" key="11">
    <source>
        <dbReference type="Proteomes" id="UP000663444"/>
    </source>
</evidence>
<reference evidence="10" key="1">
    <citation type="submission" date="2020-11" db="EMBL/GenBank/DDBJ databases">
        <title>Azospira restricta DSM 18626 genome sequence.</title>
        <authorList>
            <person name="Moe W.M."/>
        </authorList>
    </citation>
    <scope>NUCLEOTIDE SEQUENCE</scope>
    <source>
        <strain evidence="10">DSM 18626</strain>
    </source>
</reference>
<comment type="function">
    <text evidence="6 7">Associates with the EF-Tu.GDP complex and induces the exchange of GDP to GTP. It remains bound to the aminoacyl-tRNA.EF-Tu.GTP complex up to the GTP hydrolysis stage on the ribosome.</text>
</comment>
<evidence type="ECO:0000256" key="8">
    <source>
        <dbReference type="RuleBase" id="RU000643"/>
    </source>
</evidence>
<dbReference type="InterPro" id="IPR009060">
    <property type="entry name" value="UBA-like_sf"/>
</dbReference>
<dbReference type="RefSeq" id="WP_203386236.1">
    <property type="nucleotide sequence ID" value="NZ_CP064781.1"/>
</dbReference>
<dbReference type="PANTHER" id="PTHR11741:SF0">
    <property type="entry name" value="ELONGATION FACTOR TS, MITOCHONDRIAL"/>
    <property type="match status" value="1"/>
</dbReference>
<dbReference type="SUPFAM" id="SSF46934">
    <property type="entry name" value="UBA-like"/>
    <property type="match status" value="1"/>
</dbReference>
<name>A0A974SMQ8_9RHOO</name>
<dbReference type="Proteomes" id="UP000663444">
    <property type="component" value="Chromosome"/>
</dbReference>
<protein>
    <recommendedName>
        <fullName evidence="2 6">Elongation factor Ts</fullName>
        <shortName evidence="6">EF-Ts</shortName>
    </recommendedName>
</protein>
<dbReference type="FunFam" id="1.10.8.10:FF:000001">
    <property type="entry name" value="Elongation factor Ts"/>
    <property type="match status" value="1"/>
</dbReference>
<feature type="region of interest" description="Involved in Mg(2+) ion dislocation from EF-Tu" evidence="6">
    <location>
        <begin position="82"/>
        <end position="85"/>
    </location>
</feature>
<feature type="domain" description="Translation elongation factor EFTs/EF1B dimerisation" evidence="9">
    <location>
        <begin position="73"/>
        <end position="275"/>
    </location>
</feature>
<keyword evidence="5 6" id="KW-0648">Protein biosynthesis</keyword>
<evidence type="ECO:0000256" key="6">
    <source>
        <dbReference type="HAMAP-Rule" id="MF_00050"/>
    </source>
</evidence>
<evidence type="ECO:0000256" key="4">
    <source>
        <dbReference type="ARBA" id="ARBA00022768"/>
    </source>
</evidence>
<dbReference type="InterPro" id="IPR018101">
    <property type="entry name" value="Transl_elong_Ts_CS"/>
</dbReference>
<evidence type="ECO:0000256" key="5">
    <source>
        <dbReference type="ARBA" id="ARBA00022917"/>
    </source>
</evidence>
<accession>A0A974SMQ8</accession>
<keyword evidence="4 6" id="KW-0251">Elongation factor</keyword>
<dbReference type="Gene3D" id="1.10.8.10">
    <property type="entry name" value="DNA helicase RuvA subunit, C-terminal domain"/>
    <property type="match status" value="1"/>
</dbReference>
<dbReference type="Gene3D" id="3.30.479.20">
    <property type="entry name" value="Elongation factor Ts, dimerisation domain"/>
    <property type="match status" value="2"/>
</dbReference>
<evidence type="ECO:0000256" key="3">
    <source>
        <dbReference type="ARBA" id="ARBA00022490"/>
    </source>
</evidence>
<dbReference type="InterPro" id="IPR036402">
    <property type="entry name" value="EF-Ts_dimer_sf"/>
</dbReference>
<dbReference type="EMBL" id="CP064781">
    <property type="protein sequence ID" value="QRJ62707.1"/>
    <property type="molecule type" value="Genomic_DNA"/>
</dbReference>
<dbReference type="InterPro" id="IPR014039">
    <property type="entry name" value="Transl_elong_EFTs/EF1B_dimer"/>
</dbReference>
<keyword evidence="11" id="KW-1185">Reference proteome</keyword>
<keyword evidence="3 6" id="KW-0963">Cytoplasm</keyword>
<evidence type="ECO:0000256" key="7">
    <source>
        <dbReference type="RuleBase" id="RU000642"/>
    </source>
</evidence>
<proteinExistence type="inferred from homology"/>
<evidence type="ECO:0000256" key="1">
    <source>
        <dbReference type="ARBA" id="ARBA00005532"/>
    </source>
</evidence>
<evidence type="ECO:0000256" key="2">
    <source>
        <dbReference type="ARBA" id="ARBA00016956"/>
    </source>
</evidence>
<dbReference type="AlphaFoldDB" id="A0A974SMQ8"/>
<organism evidence="10 11">
    <name type="scientific">Azospira restricta</name>
    <dbReference type="NCBI Taxonomy" id="404405"/>
    <lineage>
        <taxon>Bacteria</taxon>
        <taxon>Pseudomonadati</taxon>
        <taxon>Pseudomonadota</taxon>
        <taxon>Betaproteobacteria</taxon>
        <taxon>Rhodocyclales</taxon>
        <taxon>Rhodocyclaceae</taxon>
        <taxon>Azospira</taxon>
    </lineage>
</organism>
<dbReference type="Pfam" id="PF00889">
    <property type="entry name" value="EF_TS"/>
    <property type="match status" value="1"/>
</dbReference>
<dbReference type="InterPro" id="IPR001816">
    <property type="entry name" value="Transl_elong_EFTs/EF1B"/>
</dbReference>
<dbReference type="PROSITE" id="PS01127">
    <property type="entry name" value="EF_TS_2"/>
    <property type="match status" value="1"/>
</dbReference>